<dbReference type="STRING" id="1227498.C492_07140"/>
<evidence type="ECO:0000313" key="1">
    <source>
        <dbReference type="EMBL" id="ELY63396.1"/>
    </source>
</evidence>
<evidence type="ECO:0000313" key="2">
    <source>
        <dbReference type="Proteomes" id="UP000011531"/>
    </source>
</evidence>
<dbReference type="OrthoDB" id="199604at2157"/>
<dbReference type="RefSeq" id="WP_008421761.1">
    <property type="nucleotide sequence ID" value="NZ_AOIA01000045.1"/>
</dbReference>
<proteinExistence type="predicted"/>
<dbReference type="EMBL" id="AOIA01000045">
    <property type="protein sequence ID" value="ELY63396.1"/>
    <property type="molecule type" value="Genomic_DNA"/>
</dbReference>
<comment type="caution">
    <text evidence="1">The sequence shown here is derived from an EMBL/GenBank/DDBJ whole genome shotgun (WGS) entry which is preliminary data.</text>
</comment>
<organism evidence="1 2">
    <name type="scientific">Natronococcus jeotgali DSM 18795</name>
    <dbReference type="NCBI Taxonomy" id="1227498"/>
    <lineage>
        <taxon>Archaea</taxon>
        <taxon>Methanobacteriati</taxon>
        <taxon>Methanobacteriota</taxon>
        <taxon>Stenosarchaea group</taxon>
        <taxon>Halobacteria</taxon>
        <taxon>Halobacteriales</taxon>
        <taxon>Natrialbaceae</taxon>
        <taxon>Natronococcus</taxon>
    </lineage>
</organism>
<reference evidence="1 2" key="1">
    <citation type="journal article" date="2014" name="PLoS Genet.">
        <title>Phylogenetically driven sequencing of extremely halophilic archaea reveals strategies for static and dynamic osmo-response.</title>
        <authorList>
            <person name="Becker E.A."/>
            <person name="Seitzer P.M."/>
            <person name="Tritt A."/>
            <person name="Larsen D."/>
            <person name="Krusor M."/>
            <person name="Yao A.I."/>
            <person name="Wu D."/>
            <person name="Madern D."/>
            <person name="Eisen J.A."/>
            <person name="Darling A.E."/>
            <person name="Facciotti M.T."/>
        </authorList>
    </citation>
    <scope>NUCLEOTIDE SEQUENCE [LARGE SCALE GENOMIC DNA]</scope>
    <source>
        <strain evidence="1 2">DSM 18795</strain>
    </source>
</reference>
<accession>L9XPN6</accession>
<protein>
    <submittedName>
        <fullName evidence="1">Uncharacterized protein</fullName>
    </submittedName>
</protein>
<dbReference type="AlphaFoldDB" id="L9XPN6"/>
<name>L9XPN6_9EURY</name>
<sequence>MATTSTPDDRPRLRVGDHVRDREMPTQTLLVLEHTEIPANEYPIGMGPATSADVHPEYDPTSEILRVAYPNPTAPSISELVIAPVPRARLELVTRFYGGND</sequence>
<gene>
    <name evidence="1" type="ORF">C492_07140</name>
</gene>
<keyword evidence="2" id="KW-1185">Reference proteome</keyword>
<dbReference type="Proteomes" id="UP000011531">
    <property type="component" value="Unassembled WGS sequence"/>
</dbReference>